<dbReference type="EMBL" id="CP006604">
    <property type="protein sequence ID" value="AHA27625.1"/>
    <property type="molecule type" value="Genomic_DNA"/>
</dbReference>
<dbReference type="HOGENOM" id="CLU_2354553_0_0_5"/>
<dbReference type="AlphaFoldDB" id="U6B3V8"/>
<organism evidence="1 2">
    <name type="scientific">Candidatus Liberibacter americanus str. Sao Paulo</name>
    <dbReference type="NCBI Taxonomy" id="1261131"/>
    <lineage>
        <taxon>Bacteria</taxon>
        <taxon>Pseudomonadati</taxon>
        <taxon>Pseudomonadota</taxon>
        <taxon>Alphaproteobacteria</taxon>
        <taxon>Hyphomicrobiales</taxon>
        <taxon>Rhizobiaceae</taxon>
        <taxon>Liberibacter</taxon>
    </lineage>
</organism>
<name>U6B3V8_9HYPH</name>
<reference evidence="1 2" key="1">
    <citation type="journal article" date="2014" name="Mol. Plant Microbe Interact.">
        <title>The complete genome sequence of Candidatus Liberibacter americanus, associated with citrus Huanglongbing.</title>
        <authorList>
            <person name="Wulff N.A."/>
            <person name="Zhang S."/>
            <person name="Setubal J.C."/>
            <person name="Almeida N.F."/>
            <person name="Martins E.C."/>
            <person name="Harakava R."/>
            <person name="Kumar D."/>
            <person name="Rangel L.T."/>
            <person name="Foissac X."/>
            <person name="Bove J."/>
            <person name="Gabriel D.W."/>
        </authorList>
    </citation>
    <scope>NUCLEOTIDE SEQUENCE [LARGE SCALE GENOMIC DNA]</scope>
    <source>
        <strain evidence="1 2">Sao Paulo</strain>
    </source>
</reference>
<evidence type="ECO:0000313" key="2">
    <source>
        <dbReference type="Proteomes" id="UP000017862"/>
    </source>
</evidence>
<gene>
    <name evidence="1" type="ORF">lam_254</name>
</gene>
<sequence>MTRETYFFENSINRNKNKLKPLVQVMQEIAIRTIAANRKQNIKSITREFIESWIAYNSRAYRIGQPRTNLKIQVAYRKNMIPILINIGNTNRRKSK</sequence>
<dbReference type="Proteomes" id="UP000017862">
    <property type="component" value="Chromosome"/>
</dbReference>
<dbReference type="KEGG" id="lar:lam_254"/>
<proteinExistence type="predicted"/>
<accession>U6B3V8</accession>
<protein>
    <submittedName>
        <fullName evidence="1">Uncharacterized protein</fullName>
    </submittedName>
</protein>
<dbReference type="RefSeq" id="WP_007556877.1">
    <property type="nucleotide sequence ID" value="NC_022793.1"/>
</dbReference>
<keyword evidence="2" id="KW-1185">Reference proteome</keyword>
<evidence type="ECO:0000313" key="1">
    <source>
        <dbReference type="EMBL" id="AHA27625.1"/>
    </source>
</evidence>